<keyword evidence="1" id="KW-0472">Membrane</keyword>
<keyword evidence="1" id="KW-1133">Transmembrane helix</keyword>
<dbReference type="EMBL" id="CP001848">
    <property type="protein sequence ID" value="ADB16008.1"/>
    <property type="molecule type" value="Genomic_DNA"/>
</dbReference>
<reference evidence="2 3" key="1">
    <citation type="journal article" date="2009" name="Stand. Genomic Sci.">
        <title>Complete genome sequence of Pirellula staleyi type strain (ATCC 27377).</title>
        <authorList>
            <person name="Clum A."/>
            <person name="Tindall B.J."/>
            <person name="Sikorski J."/>
            <person name="Ivanova N."/>
            <person name="Mavrommatis K."/>
            <person name="Lucas S."/>
            <person name="Glavina del Rio T."/>
            <person name="Nolan M."/>
            <person name="Chen F."/>
            <person name="Tice H."/>
            <person name="Pitluck S."/>
            <person name="Cheng J.F."/>
            <person name="Chertkov O."/>
            <person name="Brettin T."/>
            <person name="Han C."/>
            <person name="Detter J.C."/>
            <person name="Kuske C."/>
            <person name="Bruce D."/>
            <person name="Goodwin L."/>
            <person name="Ovchinikova G."/>
            <person name="Pati A."/>
            <person name="Mikhailova N."/>
            <person name="Chen A."/>
            <person name="Palaniappan K."/>
            <person name="Land M."/>
            <person name="Hauser L."/>
            <person name="Chang Y.J."/>
            <person name="Jeffries C.D."/>
            <person name="Chain P."/>
            <person name="Rohde M."/>
            <person name="Goker M."/>
            <person name="Bristow J."/>
            <person name="Eisen J.A."/>
            <person name="Markowitz V."/>
            <person name="Hugenholtz P."/>
            <person name="Kyrpides N.C."/>
            <person name="Klenk H.P."/>
            <person name="Lapidus A."/>
        </authorList>
    </citation>
    <scope>NUCLEOTIDE SEQUENCE [LARGE SCALE GENOMIC DNA]</scope>
    <source>
        <strain evidence="3">ATCC 27377 / DSM 6068 / ICPB 4128</strain>
    </source>
</reference>
<evidence type="ECO:0000313" key="2">
    <source>
        <dbReference type="EMBL" id="ADB16008.1"/>
    </source>
</evidence>
<dbReference type="OrthoDB" id="292348at2"/>
<dbReference type="eggNOG" id="ENOG502ZGUV">
    <property type="taxonomic scope" value="Bacteria"/>
</dbReference>
<keyword evidence="1" id="KW-0812">Transmembrane</keyword>
<dbReference type="HOGENOM" id="CLU_2035841_0_0_0"/>
<dbReference type="KEGG" id="psl:Psta_1331"/>
<organism evidence="2 3">
    <name type="scientific">Pirellula staleyi (strain ATCC 27377 / DSM 6068 / ICPB 4128)</name>
    <name type="common">Pirella staleyi</name>
    <dbReference type="NCBI Taxonomy" id="530564"/>
    <lineage>
        <taxon>Bacteria</taxon>
        <taxon>Pseudomonadati</taxon>
        <taxon>Planctomycetota</taxon>
        <taxon>Planctomycetia</taxon>
        <taxon>Pirellulales</taxon>
        <taxon>Pirellulaceae</taxon>
        <taxon>Pirellula</taxon>
    </lineage>
</organism>
<feature type="transmembrane region" description="Helical" evidence="1">
    <location>
        <begin position="12"/>
        <end position="32"/>
    </location>
</feature>
<dbReference type="AlphaFoldDB" id="D2QWD3"/>
<protein>
    <submittedName>
        <fullName evidence="2">Uncharacterized protein</fullName>
    </submittedName>
</protein>
<evidence type="ECO:0000256" key="1">
    <source>
        <dbReference type="SAM" id="Phobius"/>
    </source>
</evidence>
<gene>
    <name evidence="2" type="ordered locus">Psta_1331</name>
</gene>
<proteinExistence type="predicted"/>
<dbReference type="Proteomes" id="UP000001887">
    <property type="component" value="Chromosome"/>
</dbReference>
<evidence type="ECO:0000313" key="3">
    <source>
        <dbReference type="Proteomes" id="UP000001887"/>
    </source>
</evidence>
<accession>D2QWD3</accession>
<name>D2QWD3_PIRSD</name>
<keyword evidence="3" id="KW-1185">Reference proteome</keyword>
<sequence length="121" mass="13512">MTQPKSYIYRSFGRFVLHNLLGLVVVTISLVAPLGEQPVLVSTVAAQEPTLQTTLETGLKCRKDAEFEFVGLVVEKVQAGELPRDLMIGTMRWAQKKKPEFPFPYFQFAVQKQAKALGVSL</sequence>